<name>A0ABX2PVL4_9RHOB</name>
<protein>
    <submittedName>
        <fullName evidence="1">DUF3293 domain-containing protein</fullName>
    </submittedName>
</protein>
<dbReference type="Pfam" id="PF11697">
    <property type="entry name" value="DUF3293"/>
    <property type="match status" value="1"/>
</dbReference>
<dbReference type="RefSeq" id="WP_176867271.1">
    <property type="nucleotide sequence ID" value="NZ_JABXWT010000020.1"/>
</dbReference>
<evidence type="ECO:0000313" key="2">
    <source>
        <dbReference type="Proteomes" id="UP000630805"/>
    </source>
</evidence>
<sequence>MAEPDHWAGYRTATYEVFASEGTFLLELGKPNPALEALLDLHNADHAAFITASNPGARKLTDEENRIRAAELHRECTMRRYHLLPGRGGAPDWGWEESLLVLGITEADALMLGQQFGQDAVLVTDNRRHIQLRDCAKPNSFKQGYPK</sequence>
<accession>A0ABX2PVL4</accession>
<dbReference type="Proteomes" id="UP000630805">
    <property type="component" value="Unassembled WGS sequence"/>
</dbReference>
<reference evidence="1 2" key="1">
    <citation type="submission" date="2020-06" db="EMBL/GenBank/DDBJ databases">
        <authorList>
            <person name="Cao W.R."/>
        </authorList>
    </citation>
    <scope>NUCLEOTIDE SEQUENCE [LARGE SCALE GENOMIC DNA]</scope>
    <source>
        <strain evidence="1 2">B1Z28</strain>
    </source>
</reference>
<organism evidence="1 2">
    <name type="scientific">Ruegeria haliotis</name>
    <dbReference type="NCBI Taxonomy" id="2747601"/>
    <lineage>
        <taxon>Bacteria</taxon>
        <taxon>Pseudomonadati</taxon>
        <taxon>Pseudomonadota</taxon>
        <taxon>Alphaproteobacteria</taxon>
        <taxon>Rhodobacterales</taxon>
        <taxon>Roseobacteraceae</taxon>
        <taxon>Ruegeria</taxon>
    </lineage>
</organism>
<comment type="caution">
    <text evidence="1">The sequence shown here is derived from an EMBL/GenBank/DDBJ whole genome shotgun (WGS) entry which is preliminary data.</text>
</comment>
<dbReference type="EMBL" id="JABXWT010000020">
    <property type="protein sequence ID" value="NVO58227.1"/>
    <property type="molecule type" value="Genomic_DNA"/>
</dbReference>
<evidence type="ECO:0000313" key="1">
    <source>
        <dbReference type="EMBL" id="NVO58227.1"/>
    </source>
</evidence>
<dbReference type="InterPro" id="IPR021710">
    <property type="entry name" value="DUF3293"/>
</dbReference>
<proteinExistence type="predicted"/>
<gene>
    <name evidence="1" type="ORF">HW561_20775</name>
</gene>
<keyword evidence="2" id="KW-1185">Reference proteome</keyword>